<dbReference type="Proteomes" id="UP001203423">
    <property type="component" value="Unassembled WGS sequence"/>
</dbReference>
<dbReference type="PANTHER" id="PTHR43451">
    <property type="entry name" value="ACETYLTRANSFERASE (GNAT) FAMILY PROTEIN"/>
    <property type="match status" value="1"/>
</dbReference>
<dbReference type="PANTHER" id="PTHR43451:SF1">
    <property type="entry name" value="ACETYLTRANSFERASE"/>
    <property type="match status" value="1"/>
</dbReference>
<protein>
    <submittedName>
        <fullName evidence="2">GNAT family N-acetyltransferase</fullName>
    </submittedName>
</protein>
<dbReference type="SUPFAM" id="SSF55729">
    <property type="entry name" value="Acyl-CoA N-acyltransferases (Nat)"/>
    <property type="match status" value="1"/>
</dbReference>
<dbReference type="CDD" id="cd04301">
    <property type="entry name" value="NAT_SF"/>
    <property type="match status" value="1"/>
</dbReference>
<dbReference type="Gene3D" id="3.40.630.30">
    <property type="match status" value="1"/>
</dbReference>
<dbReference type="InterPro" id="IPR000182">
    <property type="entry name" value="GNAT_dom"/>
</dbReference>
<proteinExistence type="predicted"/>
<feature type="domain" description="N-acetyltransferase" evidence="1">
    <location>
        <begin position="7"/>
        <end position="160"/>
    </location>
</feature>
<organism evidence="2 3">
    <name type="scientific">Shewanella surugensis</name>
    <dbReference type="NCBI Taxonomy" id="212020"/>
    <lineage>
        <taxon>Bacteria</taxon>
        <taxon>Pseudomonadati</taxon>
        <taxon>Pseudomonadota</taxon>
        <taxon>Gammaproteobacteria</taxon>
        <taxon>Alteromonadales</taxon>
        <taxon>Shewanellaceae</taxon>
        <taxon>Shewanella</taxon>
    </lineage>
</organism>
<comment type="caution">
    <text evidence="2">The sequence shown here is derived from an EMBL/GenBank/DDBJ whole genome shotgun (WGS) entry which is preliminary data.</text>
</comment>
<evidence type="ECO:0000313" key="3">
    <source>
        <dbReference type="Proteomes" id="UP001203423"/>
    </source>
</evidence>
<sequence length="160" mass="17535">MEDKHMAFIRPAKAADVDRIWTIRTQAILNRCAGFYAQDKIVAWADSVMPEGFDHILLTLGAIVYHDKAKVLGFGFIDSEAQSIESVFVDPDYNGRGIGTVIARELQRLSIEKGLKALSLSASLNAVPFYKSLGFSVGGLSAWRHPSGIELSCVTMSKVM</sequence>
<dbReference type="RefSeq" id="WP_248940026.1">
    <property type="nucleotide sequence ID" value="NZ_JAKIKS010000030.1"/>
</dbReference>
<evidence type="ECO:0000259" key="1">
    <source>
        <dbReference type="PROSITE" id="PS51186"/>
    </source>
</evidence>
<dbReference type="Pfam" id="PF13673">
    <property type="entry name" value="Acetyltransf_10"/>
    <property type="match status" value="1"/>
</dbReference>
<reference evidence="2 3" key="1">
    <citation type="submission" date="2022-01" db="EMBL/GenBank/DDBJ databases">
        <title>Whole genome-based taxonomy of the Shewanellaceae.</title>
        <authorList>
            <person name="Martin-Rodriguez A.J."/>
        </authorList>
    </citation>
    <scope>NUCLEOTIDE SEQUENCE [LARGE SCALE GENOMIC DNA]</scope>
    <source>
        <strain evidence="2 3">DSM 17177</strain>
    </source>
</reference>
<gene>
    <name evidence="2" type="ORF">L2764_09760</name>
</gene>
<dbReference type="InterPro" id="IPR016181">
    <property type="entry name" value="Acyl_CoA_acyltransferase"/>
</dbReference>
<keyword evidence="3" id="KW-1185">Reference proteome</keyword>
<dbReference type="EMBL" id="JAKIKS010000030">
    <property type="protein sequence ID" value="MCL1124748.1"/>
    <property type="molecule type" value="Genomic_DNA"/>
</dbReference>
<accession>A0ABT0LAL9</accession>
<dbReference type="PROSITE" id="PS51186">
    <property type="entry name" value="GNAT"/>
    <property type="match status" value="1"/>
</dbReference>
<dbReference type="InterPro" id="IPR052564">
    <property type="entry name" value="N-acetyltrans/Recomb-assoc"/>
</dbReference>
<evidence type="ECO:0000313" key="2">
    <source>
        <dbReference type="EMBL" id="MCL1124748.1"/>
    </source>
</evidence>
<name>A0ABT0LAL9_9GAMM</name>